<feature type="transmembrane region" description="Helical" evidence="1">
    <location>
        <begin position="13"/>
        <end position="32"/>
    </location>
</feature>
<sequence>TEKGIHKSIFKQVFIYFMMPLSLAIIHSIFGIKVETDAILTAGQATVLIPSLITAGVIVVVYGGYFLATYSVYKSIVK</sequence>
<keyword evidence="1" id="KW-1133">Transmembrane helix</keyword>
<proteinExistence type="predicted"/>
<dbReference type="AlphaFoldDB" id="A0A9X7C559"/>
<protein>
    <submittedName>
        <fullName evidence="2">ABC transporter permease</fullName>
    </submittedName>
</protein>
<comment type="caution">
    <text evidence="2">The sequence shown here is derived from an EMBL/GenBank/DDBJ whole genome shotgun (WGS) entry which is preliminary data.</text>
</comment>
<accession>A0A9X7C559</accession>
<gene>
    <name evidence="2" type="ORF">CN980_31545</name>
</gene>
<feature type="transmembrane region" description="Helical" evidence="1">
    <location>
        <begin position="52"/>
        <end position="73"/>
    </location>
</feature>
<evidence type="ECO:0000313" key="3">
    <source>
        <dbReference type="Proteomes" id="UP000223834"/>
    </source>
</evidence>
<reference evidence="2 3" key="1">
    <citation type="submission" date="2017-09" db="EMBL/GenBank/DDBJ databases">
        <title>Large-scale bioinformatics analysis of Bacillus genomes uncovers conserved roles of natural products in bacterial physiology.</title>
        <authorList>
            <consortium name="Agbiome Team Llc"/>
            <person name="Bleich R.M."/>
            <person name="Grubbs K.J."/>
            <person name="Santa Maria K.C."/>
            <person name="Allen S.E."/>
            <person name="Farag S."/>
            <person name="Shank E.A."/>
            <person name="Bowers A."/>
        </authorList>
    </citation>
    <scope>NUCLEOTIDE SEQUENCE [LARGE SCALE GENOMIC DNA]</scope>
    <source>
        <strain evidence="2 3">AFS049141</strain>
    </source>
</reference>
<feature type="non-terminal residue" evidence="2">
    <location>
        <position position="1"/>
    </location>
</feature>
<dbReference type="PANTHER" id="PTHR46795:SF3">
    <property type="entry name" value="ABC TRANSPORTER PERMEASE"/>
    <property type="match status" value="1"/>
</dbReference>
<organism evidence="2 3">
    <name type="scientific">Bacillus cereus</name>
    <dbReference type="NCBI Taxonomy" id="1396"/>
    <lineage>
        <taxon>Bacteria</taxon>
        <taxon>Bacillati</taxon>
        <taxon>Bacillota</taxon>
        <taxon>Bacilli</taxon>
        <taxon>Bacillales</taxon>
        <taxon>Bacillaceae</taxon>
        <taxon>Bacillus</taxon>
        <taxon>Bacillus cereus group</taxon>
    </lineage>
</organism>
<keyword evidence="1" id="KW-0472">Membrane</keyword>
<dbReference type="EMBL" id="NUIQ01000398">
    <property type="protein sequence ID" value="PGO57467.1"/>
    <property type="molecule type" value="Genomic_DNA"/>
</dbReference>
<evidence type="ECO:0000313" key="2">
    <source>
        <dbReference type="EMBL" id="PGO57467.1"/>
    </source>
</evidence>
<keyword evidence="1" id="KW-0812">Transmembrane</keyword>
<dbReference type="PANTHER" id="PTHR46795">
    <property type="entry name" value="ABC TRANSPORTER PERMEASE-RELATED-RELATED"/>
    <property type="match status" value="1"/>
</dbReference>
<name>A0A9X7C559_BACCE</name>
<evidence type="ECO:0000256" key="1">
    <source>
        <dbReference type="SAM" id="Phobius"/>
    </source>
</evidence>
<dbReference type="Proteomes" id="UP000223834">
    <property type="component" value="Unassembled WGS sequence"/>
</dbReference>
<dbReference type="InterPro" id="IPR052536">
    <property type="entry name" value="ABC-4_Integral_Memb_Prot"/>
</dbReference>